<dbReference type="Proteomes" id="UP001280121">
    <property type="component" value="Unassembled WGS sequence"/>
</dbReference>
<dbReference type="PANTHER" id="PTHR34357">
    <property type="entry name" value="F7A19.14 PROTEIN-RELATED"/>
    <property type="match status" value="1"/>
</dbReference>
<dbReference type="AlphaFoldDB" id="A0AAD9X677"/>
<evidence type="ECO:0000313" key="2">
    <source>
        <dbReference type="EMBL" id="KAK2653467.1"/>
    </source>
</evidence>
<feature type="domain" description="GCK" evidence="1">
    <location>
        <begin position="19"/>
        <end position="56"/>
    </location>
</feature>
<reference evidence="2" key="1">
    <citation type="journal article" date="2023" name="Plant J.">
        <title>Genome sequences and population genomics provide insights into the demographic history, inbreeding, and mutation load of two 'living fossil' tree species of Dipteronia.</title>
        <authorList>
            <person name="Feng Y."/>
            <person name="Comes H.P."/>
            <person name="Chen J."/>
            <person name="Zhu S."/>
            <person name="Lu R."/>
            <person name="Zhang X."/>
            <person name="Li P."/>
            <person name="Qiu J."/>
            <person name="Olsen K.M."/>
            <person name="Qiu Y."/>
        </authorList>
    </citation>
    <scope>NUCLEOTIDE SEQUENCE</scope>
    <source>
        <strain evidence="2">KIB01</strain>
    </source>
</reference>
<dbReference type="Pfam" id="PF07802">
    <property type="entry name" value="GCK"/>
    <property type="match status" value="1"/>
</dbReference>
<comment type="caution">
    <text evidence="2">The sequence shown here is derived from an EMBL/GenBank/DDBJ whole genome shotgun (WGS) entry which is preliminary data.</text>
</comment>
<accession>A0AAD9X677</accession>
<evidence type="ECO:0000313" key="3">
    <source>
        <dbReference type="Proteomes" id="UP001280121"/>
    </source>
</evidence>
<gene>
    <name evidence="2" type="ORF">Ddye_013323</name>
</gene>
<evidence type="ECO:0000259" key="1">
    <source>
        <dbReference type="Pfam" id="PF07802"/>
    </source>
</evidence>
<protein>
    <recommendedName>
        <fullName evidence="1">GCK domain-containing protein</fullName>
    </recommendedName>
</protein>
<organism evidence="2 3">
    <name type="scientific">Dipteronia dyeriana</name>
    <dbReference type="NCBI Taxonomy" id="168575"/>
    <lineage>
        <taxon>Eukaryota</taxon>
        <taxon>Viridiplantae</taxon>
        <taxon>Streptophyta</taxon>
        <taxon>Embryophyta</taxon>
        <taxon>Tracheophyta</taxon>
        <taxon>Spermatophyta</taxon>
        <taxon>Magnoliopsida</taxon>
        <taxon>eudicotyledons</taxon>
        <taxon>Gunneridae</taxon>
        <taxon>Pentapetalae</taxon>
        <taxon>rosids</taxon>
        <taxon>malvids</taxon>
        <taxon>Sapindales</taxon>
        <taxon>Sapindaceae</taxon>
        <taxon>Hippocastanoideae</taxon>
        <taxon>Acereae</taxon>
        <taxon>Dipteronia</taxon>
    </lineage>
</organism>
<sequence length="65" mass="7333">MNDNGEEIKGEREEEEEGQCGLCLFMKGDGCKDNCVKEVEKSKEYVVDNCFEATNTHQQRGGDLD</sequence>
<proteinExistence type="predicted"/>
<dbReference type="EMBL" id="JANJYI010000004">
    <property type="protein sequence ID" value="KAK2653467.1"/>
    <property type="molecule type" value="Genomic_DNA"/>
</dbReference>
<dbReference type="InterPro" id="IPR012891">
    <property type="entry name" value="GCK_dom"/>
</dbReference>
<name>A0AAD9X677_9ROSI</name>
<dbReference type="PANTHER" id="PTHR34357:SF2">
    <property type="entry name" value="F26F24.3-RELATED"/>
    <property type="match status" value="1"/>
</dbReference>
<keyword evidence="3" id="KW-1185">Reference proteome</keyword>